<dbReference type="Pfam" id="PF09439">
    <property type="entry name" value="SRPRB"/>
    <property type="match status" value="1"/>
</dbReference>
<keyword evidence="5" id="KW-0547">Nucleotide-binding</keyword>
<dbReference type="InterPro" id="IPR005225">
    <property type="entry name" value="Small_GTP-bd"/>
</dbReference>
<keyword evidence="13" id="KW-1185">Reference proteome</keyword>
<keyword evidence="9 11" id="KW-0472">Membrane</keyword>
<organism evidence="12 13">
    <name type="scientific">Tritrichomonas musculus</name>
    <dbReference type="NCBI Taxonomy" id="1915356"/>
    <lineage>
        <taxon>Eukaryota</taxon>
        <taxon>Metamonada</taxon>
        <taxon>Parabasalia</taxon>
        <taxon>Tritrichomonadida</taxon>
        <taxon>Tritrichomonadidae</taxon>
        <taxon>Tritrichomonas</taxon>
    </lineage>
</organism>
<sequence length="230" mass="25908">MDNSEIAIFVTIGLIALSLIVGLVVFLTRRPKDKKVYLVGLSGSGKTTLFYKIVANEKVSSITSQVPNSYMLTEGKKTLEFIDLPGHPRIRTEVMNKIKESTAIIFTIDSETILKNISDIANFLYDILSDSIIIQKKVPILIAITKTDIVGSRDIDFIQQELEKEIEFVRSNRLKSNYVVDGETEQLYLGEEGKEFTFNQLINPVSFVSTSVNHNDVSQVTDFLRKILLK</sequence>
<evidence type="ECO:0000256" key="7">
    <source>
        <dbReference type="ARBA" id="ARBA00022989"/>
    </source>
</evidence>
<dbReference type="Gene3D" id="3.40.50.300">
    <property type="entry name" value="P-loop containing nucleotide triphosphate hydrolases"/>
    <property type="match status" value="1"/>
</dbReference>
<dbReference type="CDD" id="cd04105">
    <property type="entry name" value="SR_beta"/>
    <property type="match status" value="1"/>
</dbReference>
<keyword evidence="6" id="KW-0256">Endoplasmic reticulum</keyword>
<dbReference type="InterPro" id="IPR027417">
    <property type="entry name" value="P-loop_NTPase"/>
</dbReference>
<protein>
    <recommendedName>
        <fullName evidence="3">Signal recognition particle receptor subunit beta</fullName>
    </recommendedName>
</protein>
<reference evidence="12 13" key="1">
    <citation type="submission" date="2024-04" db="EMBL/GenBank/DDBJ databases">
        <title>Tritrichomonas musculus Genome.</title>
        <authorList>
            <person name="Alves-Ferreira E."/>
            <person name="Grigg M."/>
            <person name="Lorenzi H."/>
            <person name="Galac M."/>
        </authorList>
    </citation>
    <scope>NUCLEOTIDE SEQUENCE [LARGE SCALE GENOMIC DNA]</scope>
    <source>
        <strain evidence="12 13">EAF2021</strain>
    </source>
</reference>
<evidence type="ECO:0000313" key="13">
    <source>
        <dbReference type="Proteomes" id="UP001470230"/>
    </source>
</evidence>
<dbReference type="Proteomes" id="UP001470230">
    <property type="component" value="Unassembled WGS sequence"/>
</dbReference>
<gene>
    <name evidence="12" type="ORF">M9Y10_043450</name>
</gene>
<keyword evidence="10" id="KW-0675">Receptor</keyword>
<name>A0ABR2K033_9EUKA</name>
<evidence type="ECO:0000256" key="3">
    <source>
        <dbReference type="ARBA" id="ARBA00020256"/>
    </source>
</evidence>
<dbReference type="InterPro" id="IPR019009">
    <property type="entry name" value="SRP_receptor_beta_su"/>
</dbReference>
<dbReference type="NCBIfam" id="TIGR00231">
    <property type="entry name" value="small_GTP"/>
    <property type="match status" value="1"/>
</dbReference>
<dbReference type="InterPro" id="IPR006689">
    <property type="entry name" value="Small_GTPase_ARF/SAR"/>
</dbReference>
<dbReference type="PANTHER" id="PTHR45909">
    <property type="entry name" value="ADP-RIBOSYLATION FACTOR-RELATED PROTEIN 1"/>
    <property type="match status" value="1"/>
</dbReference>
<evidence type="ECO:0000256" key="11">
    <source>
        <dbReference type="SAM" id="Phobius"/>
    </source>
</evidence>
<comment type="similarity">
    <text evidence="2">Belongs to the SRP receptor beta subunit family.</text>
</comment>
<evidence type="ECO:0000256" key="2">
    <source>
        <dbReference type="ARBA" id="ARBA00005619"/>
    </source>
</evidence>
<proteinExistence type="inferred from homology"/>
<evidence type="ECO:0000256" key="6">
    <source>
        <dbReference type="ARBA" id="ARBA00022824"/>
    </source>
</evidence>
<evidence type="ECO:0000313" key="12">
    <source>
        <dbReference type="EMBL" id="KAK8884341.1"/>
    </source>
</evidence>
<comment type="caution">
    <text evidence="12">The sequence shown here is derived from an EMBL/GenBank/DDBJ whole genome shotgun (WGS) entry which is preliminary data.</text>
</comment>
<evidence type="ECO:0000256" key="4">
    <source>
        <dbReference type="ARBA" id="ARBA00022692"/>
    </source>
</evidence>
<evidence type="ECO:0000256" key="8">
    <source>
        <dbReference type="ARBA" id="ARBA00023134"/>
    </source>
</evidence>
<keyword evidence="7 11" id="KW-1133">Transmembrane helix</keyword>
<evidence type="ECO:0000256" key="10">
    <source>
        <dbReference type="ARBA" id="ARBA00023170"/>
    </source>
</evidence>
<evidence type="ECO:0000256" key="5">
    <source>
        <dbReference type="ARBA" id="ARBA00022741"/>
    </source>
</evidence>
<comment type="subcellular location">
    <subcellularLocation>
        <location evidence="1">Endoplasmic reticulum membrane</location>
        <topology evidence="1">Single-pass membrane protein</topology>
    </subcellularLocation>
</comment>
<evidence type="ECO:0000256" key="9">
    <source>
        <dbReference type="ARBA" id="ARBA00023136"/>
    </source>
</evidence>
<dbReference type="PRINTS" id="PR00328">
    <property type="entry name" value="SAR1GTPBP"/>
</dbReference>
<evidence type="ECO:0000256" key="1">
    <source>
        <dbReference type="ARBA" id="ARBA00004389"/>
    </source>
</evidence>
<keyword evidence="8" id="KW-0342">GTP-binding</keyword>
<dbReference type="PANTHER" id="PTHR45909:SF1">
    <property type="entry name" value="ADP-RIBOSYLATION FACTOR-RELATED PROTEIN 1"/>
    <property type="match status" value="1"/>
</dbReference>
<dbReference type="SUPFAM" id="SSF52540">
    <property type="entry name" value="P-loop containing nucleoside triphosphate hydrolases"/>
    <property type="match status" value="1"/>
</dbReference>
<dbReference type="InterPro" id="IPR024156">
    <property type="entry name" value="Small_GTPase_ARF"/>
</dbReference>
<feature type="transmembrane region" description="Helical" evidence="11">
    <location>
        <begin position="6"/>
        <end position="27"/>
    </location>
</feature>
<keyword evidence="4 11" id="KW-0812">Transmembrane</keyword>
<accession>A0ABR2K033</accession>
<dbReference type="EMBL" id="JAPFFF010000008">
    <property type="protein sequence ID" value="KAK8884341.1"/>
    <property type="molecule type" value="Genomic_DNA"/>
</dbReference>